<dbReference type="RefSeq" id="WP_345334990.1">
    <property type="nucleotide sequence ID" value="NZ_BAABJZ010000024.1"/>
</dbReference>
<evidence type="ECO:0000256" key="1">
    <source>
        <dbReference type="ARBA" id="ARBA00022630"/>
    </source>
</evidence>
<reference evidence="5" key="1">
    <citation type="journal article" date="2019" name="Int. J. Syst. Evol. Microbiol.">
        <title>The Global Catalogue of Microorganisms (GCM) 10K type strain sequencing project: providing services to taxonomists for standard genome sequencing and annotation.</title>
        <authorList>
            <consortium name="The Broad Institute Genomics Platform"/>
            <consortium name="The Broad Institute Genome Sequencing Center for Infectious Disease"/>
            <person name="Wu L."/>
            <person name="Ma J."/>
        </authorList>
    </citation>
    <scope>NUCLEOTIDE SEQUENCE [LARGE SCALE GENOMIC DNA]</scope>
    <source>
        <strain evidence="5">JCM 18401</strain>
    </source>
</reference>
<sequence>MNQAKAAANVFAPVQLAGASLRNRVIKTATFEGMTPKGIPSDALIEHHRGIAAGGAALTTVAYCGVSPDGLTFEDQMWMHEGIFDRLKQLADAVHAEGGKISGQLSHCGFFSRNKPKNIPRPRGPSVTFNHYGAFSGLPIGGAMSHADIEKTLGEYHDAAALLKRAGFDAVEIHMGHGYLLSQFISPYSNKRTDEYGGSLENRMRLPLQVLASVRKAVGEDFPILSKLNLADGFRGGIKIEDSIQCAKLLETAGINAIVMSGGFTARTPMYLFRGGSPLKQMIQTEKNPVMAFMMKIGGPKLFRPSKFEELYFLDKAKQMREAVSVPLVYLGGVSSRDSMVRAMDEGFDFVAMGRALIRDPEMINKASADGASYPNQCDHCNLCVPSMALPGGVRCVSLKGGF</sequence>
<protein>
    <submittedName>
        <fullName evidence="4">NADH:flavin oxidoreductase</fullName>
    </submittedName>
</protein>
<comment type="caution">
    <text evidence="4">The sequence shown here is derived from an EMBL/GenBank/DDBJ whole genome shotgun (WGS) entry which is preliminary data.</text>
</comment>
<dbReference type="SUPFAM" id="SSF51395">
    <property type="entry name" value="FMN-linked oxidoreductases"/>
    <property type="match status" value="1"/>
</dbReference>
<dbReference type="InterPro" id="IPR051799">
    <property type="entry name" value="NADH_flavin_oxidoreductase"/>
</dbReference>
<evidence type="ECO:0000256" key="2">
    <source>
        <dbReference type="ARBA" id="ARBA00023002"/>
    </source>
</evidence>
<keyword evidence="2" id="KW-0560">Oxidoreductase</keyword>
<dbReference type="EMBL" id="BAABJZ010000024">
    <property type="protein sequence ID" value="GAA4883822.1"/>
    <property type="molecule type" value="Genomic_DNA"/>
</dbReference>
<dbReference type="PANTHER" id="PTHR43656">
    <property type="entry name" value="BINDING OXIDOREDUCTASE, PUTATIVE (AFU_ORTHOLOGUE AFUA_2G08260)-RELATED"/>
    <property type="match status" value="1"/>
</dbReference>
<keyword evidence="5" id="KW-1185">Reference proteome</keyword>
<dbReference type="InterPro" id="IPR001155">
    <property type="entry name" value="OxRdtase_FMN_N"/>
</dbReference>
<dbReference type="CDD" id="cd02803">
    <property type="entry name" value="OYE_like_FMN_family"/>
    <property type="match status" value="1"/>
</dbReference>
<gene>
    <name evidence="4" type="ORF">GCM10023333_17610</name>
</gene>
<dbReference type="InterPro" id="IPR013785">
    <property type="entry name" value="Aldolase_TIM"/>
</dbReference>
<organism evidence="4 5">
    <name type="scientific">Ferrimonas pelagia</name>
    <dbReference type="NCBI Taxonomy" id="1177826"/>
    <lineage>
        <taxon>Bacteria</taxon>
        <taxon>Pseudomonadati</taxon>
        <taxon>Pseudomonadota</taxon>
        <taxon>Gammaproteobacteria</taxon>
        <taxon>Alteromonadales</taxon>
        <taxon>Ferrimonadaceae</taxon>
        <taxon>Ferrimonas</taxon>
    </lineage>
</organism>
<proteinExistence type="predicted"/>
<evidence type="ECO:0000313" key="4">
    <source>
        <dbReference type="EMBL" id="GAA4883822.1"/>
    </source>
</evidence>
<accession>A0ABP9EPD2</accession>
<keyword evidence="1" id="KW-0285">Flavoprotein</keyword>
<dbReference type="PANTHER" id="PTHR43656:SF2">
    <property type="entry name" value="BINDING OXIDOREDUCTASE, PUTATIVE (AFU_ORTHOLOGUE AFUA_2G08260)-RELATED"/>
    <property type="match status" value="1"/>
</dbReference>
<dbReference type="Gene3D" id="3.20.20.70">
    <property type="entry name" value="Aldolase class I"/>
    <property type="match status" value="1"/>
</dbReference>
<dbReference type="Pfam" id="PF00724">
    <property type="entry name" value="Oxidored_FMN"/>
    <property type="match status" value="1"/>
</dbReference>
<evidence type="ECO:0000259" key="3">
    <source>
        <dbReference type="Pfam" id="PF00724"/>
    </source>
</evidence>
<name>A0ABP9EPD2_9GAMM</name>
<feature type="domain" description="NADH:flavin oxidoreductase/NADH oxidase N-terminal" evidence="3">
    <location>
        <begin position="10"/>
        <end position="259"/>
    </location>
</feature>
<evidence type="ECO:0000313" key="5">
    <source>
        <dbReference type="Proteomes" id="UP001499988"/>
    </source>
</evidence>
<dbReference type="Proteomes" id="UP001499988">
    <property type="component" value="Unassembled WGS sequence"/>
</dbReference>